<evidence type="ECO:0000313" key="3">
    <source>
        <dbReference type="Proteomes" id="UP000061432"/>
    </source>
</evidence>
<evidence type="ECO:0000259" key="1">
    <source>
        <dbReference type="Pfam" id="PF07883"/>
    </source>
</evidence>
<dbReference type="KEGG" id="maqu:Maq22A_c09830"/>
<dbReference type="STRING" id="270351.Maq22A_c09830"/>
<feature type="domain" description="Cupin type-2" evidence="1">
    <location>
        <begin position="36"/>
        <end position="103"/>
    </location>
</feature>
<dbReference type="InterPro" id="IPR013096">
    <property type="entry name" value="Cupin_2"/>
</dbReference>
<name>A0A0C6FRF1_9HYPH</name>
<reference evidence="2 3" key="1">
    <citation type="journal article" date="2015" name="Genome Announc.">
        <title>Complete Genome Sequence of Methylobacterium aquaticum Strain 22A, Isolated from Racomitrium japonicum Moss.</title>
        <authorList>
            <person name="Tani A."/>
            <person name="Ogura Y."/>
            <person name="Hayashi T."/>
            <person name="Kimbara K."/>
        </authorList>
    </citation>
    <scope>NUCLEOTIDE SEQUENCE [LARGE SCALE GENOMIC DNA]</scope>
    <source>
        <strain evidence="2 3">MA-22A</strain>
    </source>
</reference>
<gene>
    <name evidence="2" type="ORF">Maq22A_c09830</name>
</gene>
<dbReference type="Proteomes" id="UP000061432">
    <property type="component" value="Chromosome"/>
</dbReference>
<dbReference type="PANTHER" id="PTHR36440:SF1">
    <property type="entry name" value="PUTATIVE (AFU_ORTHOLOGUE AFUA_8G07350)-RELATED"/>
    <property type="match status" value="1"/>
</dbReference>
<dbReference type="Gene3D" id="2.60.120.10">
    <property type="entry name" value="Jelly Rolls"/>
    <property type="match status" value="1"/>
</dbReference>
<dbReference type="RefSeq" id="WP_060846613.1">
    <property type="nucleotide sequence ID" value="NZ_AP014704.1"/>
</dbReference>
<dbReference type="InterPro" id="IPR053146">
    <property type="entry name" value="QDO-like"/>
</dbReference>
<dbReference type="InterPro" id="IPR014710">
    <property type="entry name" value="RmlC-like_jellyroll"/>
</dbReference>
<dbReference type="PATRIC" id="fig|270351.10.peg.1889"/>
<sequence length="155" mass="16521">MDTSPEPGTGVTIAGMRVRYLARSDATGDAIGIYAVTLAARSPGAGLHRHARLTEAFEVHDGALTLRLNGRDVTVGAGEFVLVRPGEPHAFANRGDAPVRFTLTFTPALRREGFFEGLAALAREGRLRDEPAMRALMAAYDQEPLAGFAGWSEVG</sequence>
<organism evidence="2 3">
    <name type="scientific">Methylobacterium aquaticum</name>
    <dbReference type="NCBI Taxonomy" id="270351"/>
    <lineage>
        <taxon>Bacteria</taxon>
        <taxon>Pseudomonadati</taxon>
        <taxon>Pseudomonadota</taxon>
        <taxon>Alphaproteobacteria</taxon>
        <taxon>Hyphomicrobiales</taxon>
        <taxon>Methylobacteriaceae</taxon>
        <taxon>Methylobacterium</taxon>
    </lineage>
</organism>
<dbReference type="AlphaFoldDB" id="A0A0C6FRF1"/>
<dbReference type="OrthoDB" id="9791637at2"/>
<proteinExistence type="predicted"/>
<dbReference type="EMBL" id="AP014704">
    <property type="protein sequence ID" value="BAQ45255.1"/>
    <property type="molecule type" value="Genomic_DNA"/>
</dbReference>
<protein>
    <submittedName>
        <fullName evidence="2">Cupin 2 conserved barrel domain protein</fullName>
    </submittedName>
</protein>
<dbReference type="InterPro" id="IPR011051">
    <property type="entry name" value="RmlC_Cupin_sf"/>
</dbReference>
<dbReference type="PANTHER" id="PTHR36440">
    <property type="entry name" value="PUTATIVE (AFU_ORTHOLOGUE AFUA_8G07350)-RELATED"/>
    <property type="match status" value="1"/>
</dbReference>
<accession>A0A0C6FRF1</accession>
<dbReference type="Pfam" id="PF07883">
    <property type="entry name" value="Cupin_2"/>
    <property type="match status" value="1"/>
</dbReference>
<reference evidence="3" key="2">
    <citation type="submission" date="2015-01" db="EMBL/GenBank/DDBJ databases">
        <title>Complete genome sequence of Methylobacterium aquaticum strain 22A.</title>
        <authorList>
            <person name="Tani A."/>
            <person name="Ogura Y."/>
            <person name="Hayashi T."/>
        </authorList>
    </citation>
    <scope>NUCLEOTIDE SEQUENCE [LARGE SCALE GENOMIC DNA]</scope>
    <source>
        <strain evidence="3">MA-22A</strain>
    </source>
</reference>
<evidence type="ECO:0000313" key="2">
    <source>
        <dbReference type="EMBL" id="BAQ45255.1"/>
    </source>
</evidence>
<dbReference type="SUPFAM" id="SSF51182">
    <property type="entry name" value="RmlC-like cupins"/>
    <property type="match status" value="1"/>
</dbReference>